<keyword evidence="5" id="KW-0325">Glycoprotein</keyword>
<dbReference type="CTD" id="51156"/>
<dbReference type="FunFam" id="2.10.310.10:FF:000001">
    <property type="entry name" value="Serpin family A member 1"/>
    <property type="match status" value="1"/>
</dbReference>
<evidence type="ECO:0000256" key="1">
    <source>
        <dbReference type="ARBA" id="ARBA00004613"/>
    </source>
</evidence>
<reference evidence="12" key="3">
    <citation type="submission" date="2025-04" db="UniProtKB">
        <authorList>
            <consortium name="RefSeq"/>
        </authorList>
    </citation>
    <scope>IDENTIFICATION</scope>
    <source>
        <strain evidence="12">17A/GY</strain>
        <tissue evidence="12">Liver</tissue>
    </source>
</reference>
<dbReference type="SUPFAM" id="SSF56574">
    <property type="entry name" value="Serpins"/>
    <property type="match status" value="1"/>
</dbReference>
<dbReference type="Ensembl" id="ENSCGRT00001011926.1">
    <property type="protein sequence ID" value="ENSCGRP00001007847.1"/>
    <property type="gene ID" value="ENSCGRG00001010214.1"/>
</dbReference>
<dbReference type="AlphaFoldDB" id="A0A8C2LRG4"/>
<dbReference type="InterPro" id="IPR036186">
    <property type="entry name" value="Serpin_sf"/>
</dbReference>
<dbReference type="GO" id="GO:0005615">
    <property type="term" value="C:extracellular space"/>
    <property type="evidence" value="ECO:0007669"/>
    <property type="project" value="InterPro"/>
</dbReference>
<protein>
    <submittedName>
        <fullName evidence="12">Protein Z-dependent protease inhibitor isoform X2</fullName>
    </submittedName>
    <submittedName>
        <fullName evidence="9">Serine (or cysteine) peptidase inhibitor, clade A (alpha-1 antiproteinase, antitrypsin), member 10</fullName>
    </submittedName>
</protein>
<evidence type="ECO:0000313" key="12">
    <source>
        <dbReference type="RefSeq" id="XP_035300924.1"/>
    </source>
</evidence>
<keyword evidence="3" id="KW-0964">Secreted</keyword>
<dbReference type="GO" id="GO:0004867">
    <property type="term" value="F:serine-type endopeptidase inhibitor activity"/>
    <property type="evidence" value="ECO:0007669"/>
    <property type="project" value="InterPro"/>
</dbReference>
<evidence type="ECO:0000256" key="3">
    <source>
        <dbReference type="ARBA" id="ARBA00022525"/>
    </source>
</evidence>
<dbReference type="InterPro" id="IPR033835">
    <property type="entry name" value="PZI_serpin_dom"/>
</dbReference>
<name>A0A8C2LRG4_CRIGR</name>
<feature type="signal peptide" evidence="7">
    <location>
        <begin position="1"/>
        <end position="21"/>
    </location>
</feature>
<dbReference type="GeneID" id="100764585"/>
<keyword evidence="12" id="KW-0646">Protease inhibitor</keyword>
<evidence type="ECO:0000313" key="10">
    <source>
        <dbReference type="Proteomes" id="UP000694386"/>
    </source>
</evidence>
<dbReference type="GeneTree" id="ENSGT00940000159462"/>
<evidence type="ECO:0000259" key="8">
    <source>
        <dbReference type="SMART" id="SM00093"/>
    </source>
</evidence>
<proteinExistence type="inferred from homology"/>
<evidence type="ECO:0000313" key="9">
    <source>
        <dbReference type="Ensembl" id="ENSCGRP00001007847.1"/>
    </source>
</evidence>
<evidence type="ECO:0000256" key="5">
    <source>
        <dbReference type="ARBA" id="ARBA00023180"/>
    </source>
</evidence>
<dbReference type="OrthoDB" id="10063692at2759"/>
<dbReference type="RefSeq" id="XP_035300924.1">
    <property type="nucleotide sequence ID" value="XM_035445033.1"/>
</dbReference>
<dbReference type="InterPro" id="IPR000215">
    <property type="entry name" value="Serpin_fam"/>
</dbReference>
<accession>A0A8C2LRG4</accession>
<dbReference type="Gene3D" id="2.30.39.10">
    <property type="entry name" value="Alpha-1-antitrypsin, domain 1"/>
    <property type="match status" value="1"/>
</dbReference>
<dbReference type="SMART" id="SM00093">
    <property type="entry name" value="SERPIN"/>
    <property type="match status" value="1"/>
</dbReference>
<sequence>MRAVFSLLLPVLLAEVWLVTSLNFSSHSPKAQAELESWDPQNHTWEENSWTVPGDEEEEDLLKTSQQQLSNETSNFGFSLLRKISMRHDGNVIFSPFGLSVAMVSLMLGAKGETKVQVENGLHLQALSQAGPLILPSLFKRFRETLSSNQELDLAQGSFAFIHKDFDIKETYLNLSKKYFDTECVPTNFRNSSQARGLMNHYINKETRGKIPKLFDEINPETKLILVHYIFFKGKWMTPFDPAFTETDTFHLDKYKAVKVPMMYREGNFASTFDTKFHCHILKLPYQGNATMLVVLMEKTGDHLALEDYLTIDLVETWLQNMKTRKMEVFFPKFKLDQRYEMHQLLQQMGIRRVFSTSADLSELSALARNLQVSKVLQQSVLEVDERGTEAVTGTLSEIVAYSMPPVIKVNRPFHFMIYEEISRMLLFLGRVVNPTVL</sequence>
<feature type="chain" id="PRO_5044678631" evidence="7">
    <location>
        <begin position="22"/>
        <end position="438"/>
    </location>
</feature>
<dbReference type="GO" id="GO:0007596">
    <property type="term" value="P:blood coagulation"/>
    <property type="evidence" value="ECO:0007669"/>
    <property type="project" value="InterPro"/>
</dbReference>
<reference evidence="11" key="1">
    <citation type="journal article" date="2018" name="Biotechnol. Bioeng.">
        <title>A reference genome of the Chinese hamster based on a hybrid assembly strategy.</title>
        <authorList>
            <person name="Rupp O."/>
            <person name="MacDonald M.L."/>
            <person name="Li S."/>
            <person name="Dhiman H."/>
            <person name="Polson S."/>
            <person name="Griep S."/>
            <person name="Heffner K."/>
            <person name="Hernandez I."/>
            <person name="Brinkrolf K."/>
            <person name="Jadhav V."/>
            <person name="Samoudi M."/>
            <person name="Hao H."/>
            <person name="Kingham B."/>
            <person name="Goesmann A."/>
            <person name="Betenbaugh M.J."/>
            <person name="Lewis N.E."/>
            <person name="Borth N."/>
            <person name="Lee K.H."/>
        </authorList>
    </citation>
    <scope>NUCLEOTIDE SEQUENCE [LARGE SCALE GENOMIC DNA]</scope>
    <source>
        <strain evidence="11">17A/GY</strain>
    </source>
</reference>
<dbReference type="Gene3D" id="3.30.497.10">
    <property type="entry name" value="Antithrombin, subunit I, domain 2"/>
    <property type="match status" value="1"/>
</dbReference>
<feature type="domain" description="Serpin" evidence="8">
    <location>
        <begin position="78"/>
        <end position="435"/>
    </location>
</feature>
<evidence type="ECO:0000256" key="4">
    <source>
        <dbReference type="ARBA" id="ARBA00022729"/>
    </source>
</evidence>
<dbReference type="InterPro" id="IPR042185">
    <property type="entry name" value="Serpin_sf_2"/>
</dbReference>
<dbReference type="PANTHER" id="PTHR11461:SF191">
    <property type="entry name" value="PROTEIN Z-DEPENDENT PROTEASE INHIBITOR"/>
    <property type="match status" value="1"/>
</dbReference>
<gene>
    <name evidence="9 12" type="primary">Serpina10</name>
</gene>
<reference evidence="9" key="4">
    <citation type="submission" date="2025-05" db="UniProtKB">
        <authorList>
            <consortium name="Ensembl"/>
        </authorList>
    </citation>
    <scope>IDENTIFICATION</scope>
</reference>
<dbReference type="KEGG" id="cge:100764585"/>
<dbReference type="Proteomes" id="UP001108280">
    <property type="component" value="Chromosome 5"/>
</dbReference>
<dbReference type="FunFam" id="2.30.39.10:FF:000003">
    <property type="entry name" value="alpha-1-antitrypsin isoform X1"/>
    <property type="match status" value="1"/>
</dbReference>
<keyword evidence="11" id="KW-1185">Reference proteome</keyword>
<keyword evidence="4 7" id="KW-0732">Signal</keyword>
<organism evidence="9 10">
    <name type="scientific">Cricetulus griseus</name>
    <name type="common">Chinese hamster</name>
    <name type="synonym">Cricetulus barabensis griseus</name>
    <dbReference type="NCBI Taxonomy" id="10029"/>
    <lineage>
        <taxon>Eukaryota</taxon>
        <taxon>Metazoa</taxon>
        <taxon>Chordata</taxon>
        <taxon>Craniata</taxon>
        <taxon>Vertebrata</taxon>
        <taxon>Euteleostomi</taxon>
        <taxon>Mammalia</taxon>
        <taxon>Eutheria</taxon>
        <taxon>Euarchontoglires</taxon>
        <taxon>Glires</taxon>
        <taxon>Rodentia</taxon>
        <taxon>Myomorpha</taxon>
        <taxon>Muroidea</taxon>
        <taxon>Cricetidae</taxon>
        <taxon>Cricetinae</taxon>
        <taxon>Cricetulus</taxon>
    </lineage>
</organism>
<comment type="subcellular location">
    <subcellularLocation>
        <location evidence="1">Secreted</location>
    </subcellularLocation>
</comment>
<evidence type="ECO:0000256" key="2">
    <source>
        <dbReference type="ARBA" id="ARBA00009500"/>
    </source>
</evidence>
<evidence type="ECO:0000256" key="7">
    <source>
        <dbReference type="SAM" id="SignalP"/>
    </source>
</evidence>
<dbReference type="InterPro" id="IPR023796">
    <property type="entry name" value="Serpin_dom"/>
</dbReference>
<reference evidence="11" key="2">
    <citation type="journal article" date="2020" name="Biotechnol. Bioeng.">
        <title>Chromosome-scale scaffolds for the Chinese hamster reference genome assembly to facilitate the study of the CHO epigenome.</title>
        <authorList>
            <person name="Hilliard W."/>
            <person name="MacDonald M."/>
            <person name="Lee K.H."/>
        </authorList>
    </citation>
    <scope>NUCLEOTIDE SEQUENCE [LARGE SCALE GENOMIC DNA]</scope>
    <source>
        <strain evidence="11">17A/GY</strain>
    </source>
</reference>
<dbReference type="CDD" id="cd02055">
    <property type="entry name" value="serpinA10_PZI"/>
    <property type="match status" value="1"/>
</dbReference>
<dbReference type="PRINTS" id="PR00780">
    <property type="entry name" value="LEUSERPINII"/>
</dbReference>
<evidence type="ECO:0000313" key="11">
    <source>
        <dbReference type="Proteomes" id="UP001108280"/>
    </source>
</evidence>
<dbReference type="InterPro" id="IPR042178">
    <property type="entry name" value="Serpin_sf_1"/>
</dbReference>
<dbReference type="FunFam" id="3.30.497.10:FF:000001">
    <property type="entry name" value="Serine protease inhibitor"/>
    <property type="match status" value="1"/>
</dbReference>
<dbReference type="Pfam" id="PF00079">
    <property type="entry name" value="Serpin"/>
    <property type="match status" value="1"/>
</dbReference>
<comment type="similarity">
    <text evidence="2 6">Belongs to the serpin family.</text>
</comment>
<evidence type="ECO:0000256" key="6">
    <source>
        <dbReference type="RuleBase" id="RU000411"/>
    </source>
</evidence>
<dbReference type="Proteomes" id="UP000694386">
    <property type="component" value="Unplaced"/>
</dbReference>
<dbReference type="PANTHER" id="PTHR11461">
    <property type="entry name" value="SERINE PROTEASE INHIBITOR, SERPIN"/>
    <property type="match status" value="1"/>
</dbReference>